<evidence type="ECO:0000256" key="2">
    <source>
        <dbReference type="SAM" id="MobiDB-lite"/>
    </source>
</evidence>
<feature type="region of interest" description="Disordered" evidence="2">
    <location>
        <begin position="1"/>
        <end position="41"/>
    </location>
</feature>
<dbReference type="InterPro" id="IPR011990">
    <property type="entry name" value="TPR-like_helical_dom_sf"/>
</dbReference>
<reference evidence="3" key="1">
    <citation type="submission" date="2019-03" db="EMBL/GenBank/DDBJ databases">
        <title>Long read genome sequence of the mycoparasitic Pythium oligandrum ATCC 38472 isolated from sugarbeet rhizosphere.</title>
        <authorList>
            <person name="Gaulin E."/>
        </authorList>
    </citation>
    <scope>NUCLEOTIDE SEQUENCE</scope>
    <source>
        <strain evidence="3">ATCC 38472_TT</strain>
    </source>
</reference>
<dbReference type="AlphaFoldDB" id="A0A8K1CCZ1"/>
<dbReference type="SUPFAM" id="SSF48452">
    <property type="entry name" value="TPR-like"/>
    <property type="match status" value="1"/>
</dbReference>
<sequence>MATLAHVTTMRAQRRPVQRTVGDVRPSSAKAKTGNNAAVPPLRLAASAARPNAHKSPPKPVAVAYQPPHERLAAAVQECLRLDRELKVIENSGHTKFGVFAKPLGDQERCRQQAASAKQDTTEHLPEDPLPEAIVDDDDATSDPFFHRFYDEQGRSLFEQLLRTRMRVVALAKLANGRESEDFVRAEVELADTYARMNLWKQAHTHVMNAHSVLKTLDAKRATQHLQQQKRKAQGHHSDGTMLMLMLEYFYDRQTSPERTGDVVLRELLTVVGSWDAQESVMSAILESSNLHALFGASTSLHWQQVLLRMERQSAIFQDHVHDIEESISEKTRTTLRQVFNQLDPSGYGVVPLRVLITQLEVINDPFVDPSQLLCITESLRQRDERVEYPSMTWSELLVLSQSALRLAADAAIEDTTRDLRPRLKYFFGRFFLRKGQLEEATRYLQVAIAEGEQVNGAESVALVPYHLALAETLAVRYKQQAAVAQQNAFEIADKWLKSTEGSRRLRLKALELIDEHARRDGKVLPKKDAESQAREILLKEYATLSFVRPDPTLIEDAVEQCTKAWSLQEKTLGREHVTTASVHVTLAQIYATKADWTESISSYEQAIAIYEASCNGPVPASSLLRLEIAKIHHHNCQPRNLTKAGEAYKEVAQFFHSFAMEFASTDSTRRESCAQAIESWRQWVVLTGDSSFCGTMQDQKEVLIAIHDTTVDGYGDFSLEAAESAREVAQFLVKLGELQFATRYARHAWFVLESHFGSNDRRCRRAKKELCEITSELKSSLDPSASQNFHDHEWLTI</sequence>
<dbReference type="InterPro" id="IPR019734">
    <property type="entry name" value="TPR_rpt"/>
</dbReference>
<dbReference type="PROSITE" id="PS50005">
    <property type="entry name" value="TPR"/>
    <property type="match status" value="1"/>
</dbReference>
<protein>
    <submittedName>
        <fullName evidence="3">Uncharacterized protein</fullName>
    </submittedName>
</protein>
<evidence type="ECO:0000313" key="3">
    <source>
        <dbReference type="EMBL" id="TMW60769.1"/>
    </source>
</evidence>
<proteinExistence type="predicted"/>
<name>A0A8K1CCZ1_PYTOL</name>
<dbReference type="OrthoDB" id="65336at2759"/>
<feature type="region of interest" description="Disordered" evidence="2">
    <location>
        <begin position="112"/>
        <end position="137"/>
    </location>
</feature>
<gene>
    <name evidence="3" type="ORF">Poli38472_000811</name>
</gene>
<dbReference type="Gene3D" id="1.25.40.10">
    <property type="entry name" value="Tetratricopeptide repeat domain"/>
    <property type="match status" value="1"/>
</dbReference>
<organism evidence="3 4">
    <name type="scientific">Pythium oligandrum</name>
    <name type="common">Mycoparasitic fungus</name>
    <dbReference type="NCBI Taxonomy" id="41045"/>
    <lineage>
        <taxon>Eukaryota</taxon>
        <taxon>Sar</taxon>
        <taxon>Stramenopiles</taxon>
        <taxon>Oomycota</taxon>
        <taxon>Peronosporomycetes</taxon>
        <taxon>Pythiales</taxon>
        <taxon>Pythiaceae</taxon>
        <taxon>Pythium</taxon>
    </lineage>
</organism>
<accession>A0A8K1CCZ1</accession>
<keyword evidence="1" id="KW-0802">TPR repeat</keyword>
<dbReference type="Proteomes" id="UP000794436">
    <property type="component" value="Unassembled WGS sequence"/>
</dbReference>
<evidence type="ECO:0000313" key="4">
    <source>
        <dbReference type="Proteomes" id="UP000794436"/>
    </source>
</evidence>
<evidence type="ECO:0000256" key="1">
    <source>
        <dbReference type="PROSITE-ProRule" id="PRU00339"/>
    </source>
</evidence>
<dbReference type="Pfam" id="PF13424">
    <property type="entry name" value="TPR_12"/>
    <property type="match status" value="1"/>
</dbReference>
<keyword evidence="4" id="KW-1185">Reference proteome</keyword>
<comment type="caution">
    <text evidence="3">The sequence shown here is derived from an EMBL/GenBank/DDBJ whole genome shotgun (WGS) entry which is preliminary data.</text>
</comment>
<dbReference type="EMBL" id="SPLM01000108">
    <property type="protein sequence ID" value="TMW60769.1"/>
    <property type="molecule type" value="Genomic_DNA"/>
</dbReference>
<feature type="repeat" description="TPR" evidence="1">
    <location>
        <begin position="581"/>
        <end position="614"/>
    </location>
</feature>